<dbReference type="CDD" id="cd06583">
    <property type="entry name" value="PGRP"/>
    <property type="match status" value="2"/>
</dbReference>
<evidence type="ECO:0000259" key="4">
    <source>
        <dbReference type="SMART" id="SM00701"/>
    </source>
</evidence>
<proteinExistence type="inferred from homology"/>
<evidence type="ECO:0000313" key="6">
    <source>
        <dbReference type="Proteomes" id="UP000830375"/>
    </source>
</evidence>
<dbReference type="SUPFAM" id="SSF55846">
    <property type="entry name" value="N-acetylmuramoyl-L-alanine amidase-like"/>
    <property type="match status" value="2"/>
</dbReference>
<dbReference type="PANTHER" id="PTHR11022:SF69">
    <property type="entry name" value="PEPTIDOGLYCAN RECOGNITION PROTEIN 6"/>
    <property type="match status" value="1"/>
</dbReference>
<evidence type="ECO:0000256" key="2">
    <source>
        <dbReference type="SAM" id="SignalP"/>
    </source>
</evidence>
<feature type="domain" description="Peptidoglycan recognition protein family" evidence="4">
    <location>
        <begin position="291"/>
        <end position="437"/>
    </location>
</feature>
<evidence type="ECO:0000313" key="5">
    <source>
        <dbReference type="EMBL" id="KAI2665965.1"/>
    </source>
</evidence>
<evidence type="ECO:0000259" key="3">
    <source>
        <dbReference type="SMART" id="SM00644"/>
    </source>
</evidence>
<dbReference type="Pfam" id="PF01510">
    <property type="entry name" value="Amidase_2"/>
    <property type="match status" value="2"/>
</dbReference>
<gene>
    <name evidence="5" type="ORF">H4Q32_009704</name>
</gene>
<dbReference type="PANTHER" id="PTHR11022">
    <property type="entry name" value="PEPTIDOGLYCAN RECOGNITION PROTEIN"/>
    <property type="match status" value="1"/>
</dbReference>
<dbReference type="Gene3D" id="3.40.80.10">
    <property type="entry name" value="Peptidoglycan recognition protein-like"/>
    <property type="match status" value="2"/>
</dbReference>
<feature type="domain" description="N-acetylmuramoyl-L-alanine amidase" evidence="3">
    <location>
        <begin position="769"/>
        <end position="909"/>
    </location>
</feature>
<feature type="chain" id="PRO_5046457816" evidence="2">
    <location>
        <begin position="20"/>
        <end position="944"/>
    </location>
</feature>
<comment type="similarity">
    <text evidence="1">Belongs to the N-acetylmuramoyl-L-alanine amidase 2 family.</text>
</comment>
<dbReference type="Proteomes" id="UP000830375">
    <property type="component" value="Unassembled WGS sequence"/>
</dbReference>
<feature type="domain" description="Peptidoglycan recognition protein family" evidence="4">
    <location>
        <begin position="757"/>
        <end position="903"/>
    </location>
</feature>
<keyword evidence="6" id="KW-1185">Reference proteome</keyword>
<dbReference type="InterPro" id="IPR002502">
    <property type="entry name" value="Amidase_domain"/>
</dbReference>
<dbReference type="InterPro" id="IPR006619">
    <property type="entry name" value="PGRP_domain_met/bac"/>
</dbReference>
<feature type="signal peptide" evidence="2">
    <location>
        <begin position="1"/>
        <end position="19"/>
    </location>
</feature>
<dbReference type="InterPro" id="IPR015510">
    <property type="entry name" value="PGRP"/>
</dbReference>
<organism evidence="5 6">
    <name type="scientific">Labeo rohita</name>
    <name type="common">Indian major carp</name>
    <name type="synonym">Cyprinus rohita</name>
    <dbReference type="NCBI Taxonomy" id="84645"/>
    <lineage>
        <taxon>Eukaryota</taxon>
        <taxon>Metazoa</taxon>
        <taxon>Chordata</taxon>
        <taxon>Craniata</taxon>
        <taxon>Vertebrata</taxon>
        <taxon>Euteleostomi</taxon>
        <taxon>Actinopterygii</taxon>
        <taxon>Neopterygii</taxon>
        <taxon>Teleostei</taxon>
        <taxon>Ostariophysi</taxon>
        <taxon>Cypriniformes</taxon>
        <taxon>Cyprinidae</taxon>
        <taxon>Labeoninae</taxon>
        <taxon>Labeonini</taxon>
        <taxon>Labeo</taxon>
    </lineage>
</organism>
<evidence type="ECO:0000256" key="1">
    <source>
        <dbReference type="ARBA" id="ARBA00007553"/>
    </source>
</evidence>
<accession>A0ABQ8MSZ5</accession>
<feature type="domain" description="N-acetylmuramoyl-L-alanine amidase" evidence="3">
    <location>
        <begin position="303"/>
        <end position="443"/>
    </location>
</feature>
<dbReference type="EMBL" id="JACTAM010000003">
    <property type="protein sequence ID" value="KAI2665965.1"/>
    <property type="molecule type" value="Genomic_DNA"/>
</dbReference>
<comment type="caution">
    <text evidence="5">The sequence shown here is derived from an EMBL/GenBank/DDBJ whole genome shotgun (WGS) entry which is preliminary data.</text>
</comment>
<name>A0ABQ8MSZ5_LABRO</name>
<keyword evidence="2" id="KW-0732">Signal</keyword>
<sequence length="944" mass="104687">MGWHVRLLLFVLVVFAAEATTTMHIRDFIKAVESIEAANPGLQMLDVVKGLRKVAGIETDLTKRYLGELSDAHNLAADPSVISYVSKVIKHRLSQVGKEEGVVLTIDGSNVALAPMLLGLQAGLQSNFQGLYPLTLTENLVASLLHHIKNEQSSIPFGTRGFWDNISSPKIYTHEDLPSLATDAIITGGMDGFILGSEAASSNVREQSLSDLLKSYYSHQPDATGLNASPRLISQNRRKNFKQLVSFSLMKSQLVQALTVRRNLNESERKRLDDVVNEGFDKFVHVYATCPSIKTRSQWGAAAFIGSPSYLSLPVPYLFIHHTYSPSRPCTTFDQCASDMRSMQKYHQQTNGWSDIGYSFVAGSDGNMYEGRGWNWVGAHTSGYNSKGYGVCFVGDYTSTLPITSAMNMVRYDFTSCAIGRGGLSSAYNLYGHRQGSSTECPGNTLYREIQNWENWEVNVNSSSVIMGWHLRLLLSLLVVFAAEATTTMHMRDFIRAVESIEEANPGLQMLDVVKGLRKIAGIETDLTKRFLGELSDAHNLAADPSVISYVIKVIKHSLSQVGKEEGVVLTIDGSNVALAPMLLGLQAGLQSTIKGLYPLTLTDNLVASLLHHIKNEQSSIPFGTRGFWDNISFPKVYTHEDLPSLATDAIITGGMDGFILGSEAASSNVREQSLSDLLKSYYSHQPDATGLNASPRLISQNRRKNFKQLVSFSLMKSQVVQALTVRRNLNESERKRLDDVVNNGFDKFVHVYATCPSIKTRSQWGAAAYIGSPSFLPYPVYYLFIHHTYSPSRPCTTFDQCASDMRSMQQYHQQTNGWSDIGYNFVAGSDGNMYEGRGWDWVGAHAYGYNSISYGVCFIGDYTSTLPSTSAMNMVRYNFIDCAISRGDLASTYSLYGHRQADSTECPGNTLYREIQNWEHWDVSTLLILGIYCIYDVLTNALW</sequence>
<reference evidence="5 6" key="1">
    <citation type="submission" date="2022-01" db="EMBL/GenBank/DDBJ databases">
        <title>A high-quality chromosome-level genome assembly of rohu carp, Labeo rohita.</title>
        <authorList>
            <person name="Arick M.A. II"/>
            <person name="Hsu C.-Y."/>
            <person name="Magbanua Z."/>
            <person name="Pechanova O."/>
            <person name="Grover C."/>
            <person name="Miller E."/>
            <person name="Thrash A."/>
            <person name="Ezzel L."/>
            <person name="Alam S."/>
            <person name="Benzie J."/>
            <person name="Hamilton M."/>
            <person name="Karsi A."/>
            <person name="Lawrence M.L."/>
            <person name="Peterson D.G."/>
        </authorList>
    </citation>
    <scope>NUCLEOTIDE SEQUENCE [LARGE SCALE GENOMIC DNA]</scope>
    <source>
        <strain evidence="6">BAU-BD-2019</strain>
        <tissue evidence="5">Blood</tissue>
    </source>
</reference>
<dbReference type="SMART" id="SM00644">
    <property type="entry name" value="Ami_2"/>
    <property type="match status" value="2"/>
</dbReference>
<protein>
    <submittedName>
        <fullName evidence="5">N-acetylmuramoyl-L-alanine amidase</fullName>
    </submittedName>
</protein>
<dbReference type="InterPro" id="IPR036505">
    <property type="entry name" value="Amidase/PGRP_sf"/>
</dbReference>
<dbReference type="SMART" id="SM00701">
    <property type="entry name" value="PGRP"/>
    <property type="match status" value="2"/>
</dbReference>